<dbReference type="AlphaFoldDB" id="A0A4Y2C793"/>
<keyword evidence="2" id="KW-1185">Reference proteome</keyword>
<reference evidence="1 2" key="1">
    <citation type="journal article" date="2019" name="Sci. Rep.">
        <title>Orb-weaving spider Araneus ventricosus genome elucidates the spidroin gene catalogue.</title>
        <authorList>
            <person name="Kono N."/>
            <person name="Nakamura H."/>
            <person name="Ohtoshi R."/>
            <person name="Moran D.A.P."/>
            <person name="Shinohara A."/>
            <person name="Yoshida Y."/>
            <person name="Fujiwara M."/>
            <person name="Mori M."/>
            <person name="Tomita M."/>
            <person name="Arakawa K."/>
        </authorList>
    </citation>
    <scope>NUCLEOTIDE SEQUENCE [LARGE SCALE GENOMIC DNA]</scope>
</reference>
<gene>
    <name evidence="1" type="ORF">AVEN_214113_1</name>
</gene>
<name>A0A4Y2C793_ARAVE</name>
<protein>
    <submittedName>
        <fullName evidence="1">Uncharacterized protein</fullName>
    </submittedName>
</protein>
<dbReference type="EMBL" id="BGPR01000153">
    <property type="protein sequence ID" value="GBM00040.1"/>
    <property type="molecule type" value="Genomic_DNA"/>
</dbReference>
<organism evidence="1 2">
    <name type="scientific">Araneus ventricosus</name>
    <name type="common">Orbweaver spider</name>
    <name type="synonym">Epeira ventricosa</name>
    <dbReference type="NCBI Taxonomy" id="182803"/>
    <lineage>
        <taxon>Eukaryota</taxon>
        <taxon>Metazoa</taxon>
        <taxon>Ecdysozoa</taxon>
        <taxon>Arthropoda</taxon>
        <taxon>Chelicerata</taxon>
        <taxon>Arachnida</taxon>
        <taxon>Araneae</taxon>
        <taxon>Araneomorphae</taxon>
        <taxon>Entelegynae</taxon>
        <taxon>Araneoidea</taxon>
        <taxon>Araneidae</taxon>
        <taxon>Araneus</taxon>
    </lineage>
</organism>
<comment type="caution">
    <text evidence="1">The sequence shown here is derived from an EMBL/GenBank/DDBJ whole genome shotgun (WGS) entry which is preliminary data.</text>
</comment>
<proteinExistence type="predicted"/>
<evidence type="ECO:0000313" key="2">
    <source>
        <dbReference type="Proteomes" id="UP000499080"/>
    </source>
</evidence>
<accession>A0A4Y2C793</accession>
<sequence>MEYLEVETILKSRFRHQAAVDFKTNSKQLSKQNSKKMNFSLWHIFESKNIVGTCGKEAVTDRIAEGLRRGFPYIPLSLPSRIFVRKSLLTQTLLYLQSYWETFIFPKDLFTPPPLWKQLSSP</sequence>
<dbReference type="Proteomes" id="UP000499080">
    <property type="component" value="Unassembled WGS sequence"/>
</dbReference>
<evidence type="ECO:0000313" key="1">
    <source>
        <dbReference type="EMBL" id="GBM00040.1"/>
    </source>
</evidence>